<dbReference type="AlphaFoldDB" id="A0A2T5RFJ0"/>
<dbReference type="InterPro" id="IPR010368">
    <property type="entry name" value="Com_YlbF"/>
</dbReference>
<sequence>MSVHDTARRLQRKLKNSDQYQNYLELRKKVLAKEGSKKMLRDYQNLMMEMQTKRMSGEELSEEDKEKLQNLQNFIEINNNVKKYLEAEYALSQTIQDIQKIIFSDIEVGIPEEELKSEKDESEVETE</sequence>
<dbReference type="SUPFAM" id="SSF158622">
    <property type="entry name" value="YheA/YmcA-like"/>
    <property type="match status" value="1"/>
</dbReference>
<evidence type="ECO:0000313" key="2">
    <source>
        <dbReference type="Proteomes" id="UP000244089"/>
    </source>
</evidence>
<dbReference type="Proteomes" id="UP000244089">
    <property type="component" value="Unassembled WGS sequence"/>
</dbReference>
<gene>
    <name evidence="1" type="ORF">C8C76_1537</name>
</gene>
<reference evidence="1 2" key="1">
    <citation type="submission" date="2018-04" db="EMBL/GenBank/DDBJ databases">
        <title>Subsurface microbial communities from deep shales in Ohio and West Virginia, USA.</title>
        <authorList>
            <person name="Wrighton K."/>
        </authorList>
    </citation>
    <scope>NUCLEOTIDE SEQUENCE [LARGE SCALE GENOMIC DNA]</scope>
    <source>
        <strain evidence="1 2">WC1</strain>
    </source>
</reference>
<accession>A0A2T5RFJ0</accession>
<dbReference type="RefSeq" id="WP_108142723.1">
    <property type="nucleotide sequence ID" value="NZ_QAXS01000053.1"/>
</dbReference>
<dbReference type="Pfam" id="PF06133">
    <property type="entry name" value="Com_YlbF"/>
    <property type="match status" value="1"/>
</dbReference>
<proteinExistence type="predicted"/>
<evidence type="ECO:0000313" key="1">
    <source>
        <dbReference type="EMBL" id="PTV93083.1"/>
    </source>
</evidence>
<dbReference type="Gene3D" id="1.20.1500.10">
    <property type="entry name" value="YheA/YmcA-like"/>
    <property type="match status" value="1"/>
</dbReference>
<dbReference type="OrthoDB" id="9811402at2"/>
<dbReference type="InterPro" id="IPR023378">
    <property type="entry name" value="YheA/YmcA-like_dom_sf"/>
</dbReference>
<organism evidence="1 2">
    <name type="scientific">Halanaerobium saccharolyticum</name>
    <dbReference type="NCBI Taxonomy" id="43595"/>
    <lineage>
        <taxon>Bacteria</taxon>
        <taxon>Bacillati</taxon>
        <taxon>Bacillota</taxon>
        <taxon>Clostridia</taxon>
        <taxon>Halanaerobiales</taxon>
        <taxon>Halanaerobiaceae</taxon>
        <taxon>Halanaerobium</taxon>
    </lineage>
</organism>
<protein>
    <submittedName>
        <fullName evidence="1">Cell fate (Sporulation/competence/biofilm development) regulator YlbF (YheA/YmcA/DUF963 family)</fullName>
    </submittedName>
</protein>
<name>A0A2T5RFJ0_9FIRM</name>
<dbReference type="EMBL" id="QAXS01000053">
    <property type="protein sequence ID" value="PTV93083.1"/>
    <property type="molecule type" value="Genomic_DNA"/>
</dbReference>
<comment type="caution">
    <text evidence="1">The sequence shown here is derived from an EMBL/GenBank/DDBJ whole genome shotgun (WGS) entry which is preliminary data.</text>
</comment>